<sequence length="38" mass="4315">MGNLPRNPSETTHFRPFLSCAHFLDRKLLSELSIESGL</sequence>
<dbReference type="Proteomes" id="UP000607653">
    <property type="component" value="Unassembled WGS sequence"/>
</dbReference>
<dbReference type="EMBL" id="DUZY01000001">
    <property type="protein sequence ID" value="DAD23322.1"/>
    <property type="molecule type" value="Genomic_DNA"/>
</dbReference>
<comment type="caution">
    <text evidence="1">The sequence shown here is derived from an EMBL/GenBank/DDBJ whole genome shotgun (WGS) entry which is preliminary data.</text>
</comment>
<evidence type="ECO:0000313" key="1">
    <source>
        <dbReference type="EMBL" id="DAD23322.1"/>
    </source>
</evidence>
<proteinExistence type="predicted"/>
<reference evidence="1 2" key="1">
    <citation type="journal article" date="2020" name="Mol. Biol. Evol.">
        <title>Distinct Expression and Methylation Patterns for Genes with Different Fates following a Single Whole-Genome Duplication in Flowering Plants.</title>
        <authorList>
            <person name="Shi T."/>
            <person name="Rahmani R.S."/>
            <person name="Gugger P.F."/>
            <person name="Wang M."/>
            <person name="Li H."/>
            <person name="Zhang Y."/>
            <person name="Li Z."/>
            <person name="Wang Q."/>
            <person name="Van de Peer Y."/>
            <person name="Marchal K."/>
            <person name="Chen J."/>
        </authorList>
    </citation>
    <scope>NUCLEOTIDE SEQUENCE [LARGE SCALE GENOMIC DNA]</scope>
    <source>
        <tissue evidence="1">Leaf</tissue>
    </source>
</reference>
<accession>A0A822XTI2</accession>
<organism evidence="1 2">
    <name type="scientific">Nelumbo nucifera</name>
    <name type="common">Sacred lotus</name>
    <dbReference type="NCBI Taxonomy" id="4432"/>
    <lineage>
        <taxon>Eukaryota</taxon>
        <taxon>Viridiplantae</taxon>
        <taxon>Streptophyta</taxon>
        <taxon>Embryophyta</taxon>
        <taxon>Tracheophyta</taxon>
        <taxon>Spermatophyta</taxon>
        <taxon>Magnoliopsida</taxon>
        <taxon>Proteales</taxon>
        <taxon>Nelumbonaceae</taxon>
        <taxon>Nelumbo</taxon>
    </lineage>
</organism>
<evidence type="ECO:0000313" key="2">
    <source>
        <dbReference type="Proteomes" id="UP000607653"/>
    </source>
</evidence>
<keyword evidence="2" id="KW-1185">Reference proteome</keyword>
<protein>
    <submittedName>
        <fullName evidence="1">Uncharacterized protein</fullName>
    </submittedName>
</protein>
<dbReference type="AlphaFoldDB" id="A0A822XTI2"/>
<name>A0A822XTI2_NELNU</name>
<gene>
    <name evidence="1" type="ORF">HUJ06_024785</name>
</gene>